<dbReference type="EnsemblPlants" id="Kaladp0036s0049.1.v1.1">
    <property type="protein sequence ID" value="Kaladp0036s0049.1.v1.1"/>
    <property type="gene ID" value="Kaladp0036s0049.v1.1"/>
</dbReference>
<evidence type="ECO:0000313" key="6">
    <source>
        <dbReference type="EnsemblPlants" id="Kaladp0036s0049.1.v1.1"/>
    </source>
</evidence>
<reference evidence="6" key="1">
    <citation type="submission" date="2021-01" db="UniProtKB">
        <authorList>
            <consortium name="EnsemblPlants"/>
        </authorList>
    </citation>
    <scope>IDENTIFICATION</scope>
</reference>
<dbReference type="InterPro" id="IPR003441">
    <property type="entry name" value="NAC-dom"/>
</dbReference>
<keyword evidence="2" id="KW-0238">DNA-binding</keyword>
<dbReference type="AlphaFoldDB" id="A0A7N0TFD8"/>
<feature type="domain" description="NAC" evidence="5">
    <location>
        <begin position="7"/>
        <end position="143"/>
    </location>
</feature>
<dbReference type="SUPFAM" id="SSF101941">
    <property type="entry name" value="NAC domain"/>
    <property type="match status" value="1"/>
</dbReference>
<dbReference type="InterPro" id="IPR036093">
    <property type="entry name" value="NAC_dom_sf"/>
</dbReference>
<evidence type="ECO:0000256" key="3">
    <source>
        <dbReference type="ARBA" id="ARBA00023163"/>
    </source>
</evidence>
<dbReference type="GO" id="GO:0003677">
    <property type="term" value="F:DNA binding"/>
    <property type="evidence" value="ECO:0007669"/>
    <property type="project" value="UniProtKB-KW"/>
</dbReference>
<keyword evidence="4" id="KW-0539">Nucleus</keyword>
<dbReference type="PANTHER" id="PTHR31744">
    <property type="entry name" value="PROTEIN CUP-SHAPED COTYLEDON 2-RELATED"/>
    <property type="match status" value="1"/>
</dbReference>
<evidence type="ECO:0000256" key="4">
    <source>
        <dbReference type="ARBA" id="ARBA00023242"/>
    </source>
</evidence>
<dbReference type="PROSITE" id="PS51005">
    <property type="entry name" value="NAC"/>
    <property type="match status" value="1"/>
</dbReference>
<evidence type="ECO:0000256" key="2">
    <source>
        <dbReference type="ARBA" id="ARBA00023125"/>
    </source>
</evidence>
<accession>A0A7N0TFD8</accession>
<evidence type="ECO:0000313" key="7">
    <source>
        <dbReference type="Proteomes" id="UP000594263"/>
    </source>
</evidence>
<dbReference type="PANTHER" id="PTHR31744:SF210">
    <property type="entry name" value="NAC DOMAIN-CONTAINING PROTEIN 86-LIKE"/>
    <property type="match status" value="1"/>
</dbReference>
<dbReference type="Pfam" id="PF02365">
    <property type="entry name" value="NAM"/>
    <property type="match status" value="1"/>
</dbReference>
<protein>
    <recommendedName>
        <fullName evidence="5">NAC domain-containing protein</fullName>
    </recommendedName>
</protein>
<evidence type="ECO:0000259" key="5">
    <source>
        <dbReference type="PROSITE" id="PS51005"/>
    </source>
</evidence>
<dbReference type="Gene3D" id="2.170.150.80">
    <property type="entry name" value="NAC domain"/>
    <property type="match status" value="2"/>
</dbReference>
<keyword evidence="1" id="KW-0805">Transcription regulation</keyword>
<evidence type="ECO:0000256" key="1">
    <source>
        <dbReference type="ARBA" id="ARBA00023015"/>
    </source>
</evidence>
<sequence length="330" mass="37832">MSPMTTLPPGFRFHPTDEELVAYYLDRKITGQSIELDFIPEIDLYKCEPWDLPDKSYLPSKDMEWYFFSLRDRKYPNGSRTNRATSAGYWKATGKDRAVRSQKKTNWVMHEYRLIHTSSSPSSSSCSLNALKDSFALCRVFKKTSLIVPQSKFEKREDTQNGPNRRRNKIQLQYEESNAINEAAEDYEESFHPYDNCNNNPSAASSISDATQERSLVDEKEDMEQANACPFFAASISDEANSSAPSYLYSPKLDSSDLLFQDLQSFHNNILAPFDPYAYSPALSLEDFTPLNENNRYREADHSARTIATFEEIISLCSSQHHSIPLHIPY</sequence>
<keyword evidence="3" id="KW-0804">Transcription</keyword>
<dbReference type="OMA" id="QKKTNWV"/>
<name>A0A7N0TFD8_KALFE</name>
<dbReference type="Gramene" id="Kaladp0036s0049.1.v1.1">
    <property type="protein sequence ID" value="Kaladp0036s0049.1.v1.1"/>
    <property type="gene ID" value="Kaladp0036s0049.v1.1"/>
</dbReference>
<dbReference type="GO" id="GO:0006355">
    <property type="term" value="P:regulation of DNA-templated transcription"/>
    <property type="evidence" value="ECO:0007669"/>
    <property type="project" value="InterPro"/>
</dbReference>
<organism evidence="6 7">
    <name type="scientific">Kalanchoe fedtschenkoi</name>
    <name type="common">Lavender scallops</name>
    <name type="synonym">South American air plant</name>
    <dbReference type="NCBI Taxonomy" id="63787"/>
    <lineage>
        <taxon>Eukaryota</taxon>
        <taxon>Viridiplantae</taxon>
        <taxon>Streptophyta</taxon>
        <taxon>Embryophyta</taxon>
        <taxon>Tracheophyta</taxon>
        <taxon>Spermatophyta</taxon>
        <taxon>Magnoliopsida</taxon>
        <taxon>eudicotyledons</taxon>
        <taxon>Gunneridae</taxon>
        <taxon>Pentapetalae</taxon>
        <taxon>Saxifragales</taxon>
        <taxon>Crassulaceae</taxon>
        <taxon>Kalanchoe</taxon>
    </lineage>
</organism>
<proteinExistence type="predicted"/>
<keyword evidence="7" id="KW-1185">Reference proteome</keyword>
<dbReference type="Proteomes" id="UP000594263">
    <property type="component" value="Unplaced"/>
</dbReference>